<dbReference type="GO" id="GO:0004984">
    <property type="term" value="F:olfactory receptor activity"/>
    <property type="evidence" value="ECO:0007669"/>
    <property type="project" value="InterPro"/>
</dbReference>
<comment type="caution">
    <text evidence="11">The sequence shown here is derived from an EMBL/GenBank/DDBJ whole genome shotgun (WGS) entry which is preliminary data.</text>
</comment>
<keyword evidence="4 10" id="KW-0812">Transmembrane</keyword>
<name>A0AAV0VW16_9HEMI</name>
<comment type="subcellular location">
    <subcellularLocation>
        <location evidence="1 10">Cell membrane</location>
        <topology evidence="1 10">Multi-pass membrane protein</topology>
    </subcellularLocation>
</comment>
<evidence type="ECO:0000256" key="7">
    <source>
        <dbReference type="ARBA" id="ARBA00023136"/>
    </source>
</evidence>
<gene>
    <name evidence="11" type="ORF">MEUPH1_LOCUS3795</name>
</gene>
<comment type="similarity">
    <text evidence="10">Belongs to the insect chemoreceptor superfamily. Heteromeric odorant receptor channel (TC 1.A.69) family.</text>
</comment>
<evidence type="ECO:0000256" key="1">
    <source>
        <dbReference type="ARBA" id="ARBA00004651"/>
    </source>
</evidence>
<keyword evidence="9 10" id="KW-0807">Transducer</keyword>
<evidence type="ECO:0000313" key="11">
    <source>
        <dbReference type="EMBL" id="CAI6346948.1"/>
    </source>
</evidence>
<feature type="transmembrane region" description="Helical" evidence="10">
    <location>
        <begin position="292"/>
        <end position="315"/>
    </location>
</feature>
<keyword evidence="8 10" id="KW-0675">Receptor</keyword>
<feature type="transmembrane region" description="Helical" evidence="10">
    <location>
        <begin position="38"/>
        <end position="65"/>
    </location>
</feature>
<sequence length="428" mass="50324">MDIRDDRNHVFNIRLAKLTGLYQTFDPRSLKIYRGQSVYHLVAIFIALCLCVFGMILCVSGVYYWENNMPLSIDFHWKSLMSLYLFYQMYIVVYYSDSIWNCLSITFYGFTSHSLRDRHILDRWREQSVLITTVLLATYITSLIIYFVSTLALSNDMLPVKNRDGTVSSYRQNLFNLYLFVTDETYNAHYYTFHLVEGSYLVSISMVFCVFDILLVTLCLAISCQMEMICTAFESVGHKSLGEDISLVECRDEIKKTPNKQDLIYDELKTIIMDHQAVMKIYDEFLSIFERILLTLVVVLSIMFIVLWFCFIMSFSKDSRFRSSGIFIVKMFCAIPPYLFKLFAVCYLFGNLHDQKDSIIFALYSSNWTEMDMKCKKLILLTMKMNNANYKKLKFTRTKIVNLEMFFKTTRDSYSILSVLINYIKNEV</sequence>
<evidence type="ECO:0000256" key="9">
    <source>
        <dbReference type="ARBA" id="ARBA00023224"/>
    </source>
</evidence>
<evidence type="ECO:0000256" key="8">
    <source>
        <dbReference type="ARBA" id="ARBA00023170"/>
    </source>
</evidence>
<dbReference type="GO" id="GO:0007165">
    <property type="term" value="P:signal transduction"/>
    <property type="evidence" value="ECO:0007669"/>
    <property type="project" value="UniProtKB-KW"/>
</dbReference>
<evidence type="ECO:0000256" key="10">
    <source>
        <dbReference type="RuleBase" id="RU351113"/>
    </source>
</evidence>
<evidence type="ECO:0000256" key="3">
    <source>
        <dbReference type="ARBA" id="ARBA00022606"/>
    </source>
</evidence>
<dbReference type="Proteomes" id="UP001160148">
    <property type="component" value="Unassembled WGS sequence"/>
</dbReference>
<dbReference type="Pfam" id="PF02949">
    <property type="entry name" value="7tm_6"/>
    <property type="match status" value="1"/>
</dbReference>
<feature type="transmembrane region" description="Helical" evidence="10">
    <location>
        <begin position="85"/>
        <end position="108"/>
    </location>
</feature>
<reference evidence="11 12" key="1">
    <citation type="submission" date="2023-01" db="EMBL/GenBank/DDBJ databases">
        <authorList>
            <person name="Whitehead M."/>
        </authorList>
    </citation>
    <scope>NUCLEOTIDE SEQUENCE [LARGE SCALE GENOMIC DNA]</scope>
</reference>
<comment type="caution">
    <text evidence="10">Lacks conserved residue(s) required for the propagation of feature annotation.</text>
</comment>
<keyword evidence="12" id="KW-1185">Reference proteome</keyword>
<evidence type="ECO:0000256" key="2">
    <source>
        <dbReference type="ARBA" id="ARBA00022475"/>
    </source>
</evidence>
<feature type="transmembrane region" description="Helical" evidence="10">
    <location>
        <begin position="327"/>
        <end position="350"/>
    </location>
</feature>
<dbReference type="GO" id="GO:0005549">
    <property type="term" value="F:odorant binding"/>
    <property type="evidence" value="ECO:0007669"/>
    <property type="project" value="InterPro"/>
</dbReference>
<evidence type="ECO:0000256" key="6">
    <source>
        <dbReference type="ARBA" id="ARBA00022989"/>
    </source>
</evidence>
<dbReference type="AlphaFoldDB" id="A0AAV0VW16"/>
<evidence type="ECO:0000313" key="12">
    <source>
        <dbReference type="Proteomes" id="UP001160148"/>
    </source>
</evidence>
<keyword evidence="3 10" id="KW-0716">Sensory transduction</keyword>
<keyword evidence="2" id="KW-1003">Cell membrane</keyword>
<dbReference type="PANTHER" id="PTHR21137">
    <property type="entry name" value="ODORANT RECEPTOR"/>
    <property type="match status" value="1"/>
</dbReference>
<dbReference type="EMBL" id="CARXXK010000001">
    <property type="protein sequence ID" value="CAI6346948.1"/>
    <property type="molecule type" value="Genomic_DNA"/>
</dbReference>
<keyword evidence="6 10" id="KW-1133">Transmembrane helix</keyword>
<dbReference type="PANTHER" id="PTHR21137:SF35">
    <property type="entry name" value="ODORANT RECEPTOR 19A-RELATED"/>
    <property type="match status" value="1"/>
</dbReference>
<accession>A0AAV0VW16</accession>
<feature type="transmembrane region" description="Helical" evidence="10">
    <location>
        <begin position="200"/>
        <end position="222"/>
    </location>
</feature>
<keyword evidence="5 10" id="KW-0552">Olfaction</keyword>
<dbReference type="InterPro" id="IPR004117">
    <property type="entry name" value="7tm6_olfct_rcpt"/>
</dbReference>
<dbReference type="GO" id="GO:0005886">
    <property type="term" value="C:plasma membrane"/>
    <property type="evidence" value="ECO:0007669"/>
    <property type="project" value="UniProtKB-SubCell"/>
</dbReference>
<evidence type="ECO:0000256" key="5">
    <source>
        <dbReference type="ARBA" id="ARBA00022725"/>
    </source>
</evidence>
<evidence type="ECO:0000256" key="4">
    <source>
        <dbReference type="ARBA" id="ARBA00022692"/>
    </source>
</evidence>
<feature type="transmembrane region" description="Helical" evidence="10">
    <location>
        <begin position="129"/>
        <end position="153"/>
    </location>
</feature>
<organism evidence="11 12">
    <name type="scientific">Macrosiphum euphorbiae</name>
    <name type="common">potato aphid</name>
    <dbReference type="NCBI Taxonomy" id="13131"/>
    <lineage>
        <taxon>Eukaryota</taxon>
        <taxon>Metazoa</taxon>
        <taxon>Ecdysozoa</taxon>
        <taxon>Arthropoda</taxon>
        <taxon>Hexapoda</taxon>
        <taxon>Insecta</taxon>
        <taxon>Pterygota</taxon>
        <taxon>Neoptera</taxon>
        <taxon>Paraneoptera</taxon>
        <taxon>Hemiptera</taxon>
        <taxon>Sternorrhyncha</taxon>
        <taxon>Aphidomorpha</taxon>
        <taxon>Aphidoidea</taxon>
        <taxon>Aphididae</taxon>
        <taxon>Macrosiphini</taxon>
        <taxon>Macrosiphum</taxon>
    </lineage>
</organism>
<keyword evidence="7 10" id="KW-0472">Membrane</keyword>
<proteinExistence type="inferred from homology"/>
<protein>
    <recommendedName>
        <fullName evidence="10">Odorant receptor</fullName>
    </recommendedName>
</protein>